<dbReference type="AlphaFoldDB" id="A0A9P8L6C6"/>
<dbReference type="SUPFAM" id="SSF51905">
    <property type="entry name" value="FAD/NAD(P)-binding domain"/>
    <property type="match status" value="1"/>
</dbReference>
<organism evidence="3 4">
    <name type="scientific">Trichoglossum hirsutum</name>
    <dbReference type="NCBI Taxonomy" id="265104"/>
    <lineage>
        <taxon>Eukaryota</taxon>
        <taxon>Fungi</taxon>
        <taxon>Dikarya</taxon>
        <taxon>Ascomycota</taxon>
        <taxon>Pezizomycotina</taxon>
        <taxon>Geoglossomycetes</taxon>
        <taxon>Geoglossales</taxon>
        <taxon>Geoglossaceae</taxon>
        <taxon>Trichoglossum</taxon>
    </lineage>
</organism>
<feature type="domain" description="FAD dependent oxidoreductase" evidence="2">
    <location>
        <begin position="4"/>
        <end position="308"/>
    </location>
</feature>
<evidence type="ECO:0000256" key="1">
    <source>
        <dbReference type="SAM" id="MobiDB-lite"/>
    </source>
</evidence>
<sequence length="373" mass="40679">MDNGSCYAFNSAREFAQAQKLIEALRSSGSELAQYITVHEDEASLSRLLVPNAVGAITQTIAAKLWPYKLVAWVLEGLVKSSRLNLQTSTAVHSVKQRDGENNGWVVCTSRGTIETTHVVLATNAYTSHLLPEFADLIVPIRGEMSALTPPASLRENPLTHSYVFLGGGSRGYIQDGYLTQRPVDPDDKSSGGQLMFGGARRYADNMGVGVDDDSEIDELSAERLRTLLLKHLTPAGGGDGDDDDAAPSHPPPPLKAENEWTGIMGFSRDGCPWVGEVPGRKGVYVSAGYTGHGMPNAALCARYVAQLVLEEHEHGTGSEAKQPEPGEQQQDAIPACYEISEARIRRTREMAWNAEIFEPGRTRWWWADQMGI</sequence>
<evidence type="ECO:0000313" key="3">
    <source>
        <dbReference type="EMBL" id="KAH0547984.1"/>
    </source>
</evidence>
<evidence type="ECO:0000313" key="4">
    <source>
        <dbReference type="Proteomes" id="UP000750711"/>
    </source>
</evidence>
<name>A0A9P8L6C6_9PEZI</name>
<gene>
    <name evidence="3" type="ORF">GP486_008273</name>
</gene>
<protein>
    <recommendedName>
        <fullName evidence="2">FAD dependent oxidoreductase domain-containing protein</fullName>
    </recommendedName>
</protein>
<evidence type="ECO:0000259" key="2">
    <source>
        <dbReference type="Pfam" id="PF01266"/>
    </source>
</evidence>
<accession>A0A9P8L6C6</accession>
<dbReference type="PANTHER" id="PTHR13847:SF129">
    <property type="entry name" value="FAD DEPENDENT OXIDOREDUCTASE"/>
    <property type="match status" value="1"/>
</dbReference>
<dbReference type="Pfam" id="PF01266">
    <property type="entry name" value="DAO"/>
    <property type="match status" value="1"/>
</dbReference>
<dbReference type="InterPro" id="IPR006076">
    <property type="entry name" value="FAD-dep_OxRdtase"/>
</dbReference>
<reference evidence="3" key="1">
    <citation type="submission" date="2021-03" db="EMBL/GenBank/DDBJ databases">
        <title>Comparative genomics and phylogenomic investigation of the class Geoglossomycetes provide insights into ecological specialization and systematics.</title>
        <authorList>
            <person name="Melie T."/>
            <person name="Pirro S."/>
            <person name="Miller A.N."/>
            <person name="Quandt A."/>
        </authorList>
    </citation>
    <scope>NUCLEOTIDE SEQUENCE</scope>
    <source>
        <strain evidence="3">CAQ_001_2017</strain>
    </source>
</reference>
<dbReference type="PANTHER" id="PTHR13847">
    <property type="entry name" value="SARCOSINE DEHYDROGENASE-RELATED"/>
    <property type="match status" value="1"/>
</dbReference>
<dbReference type="GO" id="GO:0005737">
    <property type="term" value="C:cytoplasm"/>
    <property type="evidence" value="ECO:0007669"/>
    <property type="project" value="TreeGrafter"/>
</dbReference>
<proteinExistence type="predicted"/>
<comment type="caution">
    <text evidence="3">The sequence shown here is derived from an EMBL/GenBank/DDBJ whole genome shotgun (WGS) entry which is preliminary data.</text>
</comment>
<feature type="region of interest" description="Disordered" evidence="1">
    <location>
        <begin position="233"/>
        <end position="255"/>
    </location>
</feature>
<dbReference type="EMBL" id="JAGHQM010002998">
    <property type="protein sequence ID" value="KAH0547984.1"/>
    <property type="molecule type" value="Genomic_DNA"/>
</dbReference>
<keyword evidence="4" id="KW-1185">Reference proteome</keyword>
<dbReference type="Proteomes" id="UP000750711">
    <property type="component" value="Unassembled WGS sequence"/>
</dbReference>
<dbReference type="Gene3D" id="3.50.50.60">
    <property type="entry name" value="FAD/NAD(P)-binding domain"/>
    <property type="match status" value="2"/>
</dbReference>
<dbReference type="InterPro" id="IPR036188">
    <property type="entry name" value="FAD/NAD-bd_sf"/>
</dbReference>